<dbReference type="Gene3D" id="3.40.50.670">
    <property type="match status" value="1"/>
</dbReference>
<gene>
    <name evidence="11" type="primary">top2</name>
    <name evidence="11" type="ORF">SNAT2548_LOCUS15964</name>
</gene>
<dbReference type="GO" id="GO:0003918">
    <property type="term" value="F:DNA topoisomerase type II (double strand cut, ATP-hydrolyzing) activity"/>
    <property type="evidence" value="ECO:0007669"/>
    <property type="project" value="UniProtKB-EC"/>
</dbReference>
<dbReference type="InterPro" id="IPR050634">
    <property type="entry name" value="DNA_Topoisomerase_II"/>
</dbReference>
<evidence type="ECO:0000256" key="6">
    <source>
        <dbReference type="ARBA" id="ARBA00022840"/>
    </source>
</evidence>
<evidence type="ECO:0000256" key="9">
    <source>
        <dbReference type="ARBA" id="ARBA00023235"/>
    </source>
</evidence>
<dbReference type="PRINTS" id="PR00418">
    <property type="entry name" value="TPI2FAMILY"/>
</dbReference>
<dbReference type="InterPro" id="IPR034157">
    <property type="entry name" value="TOPRIM_TopoII"/>
</dbReference>
<dbReference type="CDD" id="cd03365">
    <property type="entry name" value="TOPRIM_TopoIIA"/>
    <property type="match status" value="1"/>
</dbReference>
<comment type="catalytic activity">
    <reaction evidence="1">
        <text>ATP-dependent breakage, passage and rejoining of double-stranded DNA.</text>
        <dbReference type="EC" id="5.6.2.2"/>
    </reaction>
</comment>
<dbReference type="InterPro" id="IPR031660">
    <property type="entry name" value="TOPRIM_C"/>
</dbReference>
<keyword evidence="9" id="KW-0413">Isomerase</keyword>
<keyword evidence="8" id="KW-0238">DNA-binding</keyword>
<name>A0A812NR05_9DINO</name>
<dbReference type="PANTHER" id="PTHR10169:SF38">
    <property type="entry name" value="DNA TOPOISOMERASE 2"/>
    <property type="match status" value="1"/>
</dbReference>
<dbReference type="PRINTS" id="PR01158">
    <property type="entry name" value="TOPISMRASEII"/>
</dbReference>
<keyword evidence="7" id="KW-0799">Topoisomerase</keyword>
<dbReference type="InterPro" id="IPR013759">
    <property type="entry name" value="Topo_IIA_B_C"/>
</dbReference>
<evidence type="ECO:0000256" key="8">
    <source>
        <dbReference type="ARBA" id="ARBA00023125"/>
    </source>
</evidence>
<dbReference type="FunFam" id="3.40.50.670:FF:000001">
    <property type="entry name" value="DNA topoisomerase 2"/>
    <property type="match status" value="1"/>
</dbReference>
<dbReference type="GO" id="GO:0000712">
    <property type="term" value="P:resolution of meiotic recombination intermediates"/>
    <property type="evidence" value="ECO:0007669"/>
    <property type="project" value="TreeGrafter"/>
</dbReference>
<evidence type="ECO:0000313" key="12">
    <source>
        <dbReference type="Proteomes" id="UP000604046"/>
    </source>
</evidence>
<dbReference type="GO" id="GO:0005524">
    <property type="term" value="F:ATP binding"/>
    <property type="evidence" value="ECO:0007669"/>
    <property type="project" value="UniProtKB-KW"/>
</dbReference>
<dbReference type="GO" id="GO:0003677">
    <property type="term" value="F:DNA binding"/>
    <property type="evidence" value="ECO:0007669"/>
    <property type="project" value="UniProtKB-KW"/>
</dbReference>
<dbReference type="InterPro" id="IPR001154">
    <property type="entry name" value="TopoII_euk"/>
</dbReference>
<dbReference type="GO" id="GO:0006265">
    <property type="term" value="P:DNA topological change"/>
    <property type="evidence" value="ECO:0007669"/>
    <property type="project" value="InterPro"/>
</dbReference>
<organism evidence="11 12">
    <name type="scientific">Symbiodinium natans</name>
    <dbReference type="NCBI Taxonomy" id="878477"/>
    <lineage>
        <taxon>Eukaryota</taxon>
        <taxon>Sar</taxon>
        <taxon>Alveolata</taxon>
        <taxon>Dinophyceae</taxon>
        <taxon>Suessiales</taxon>
        <taxon>Symbiodiniaceae</taxon>
        <taxon>Symbiodinium</taxon>
    </lineage>
</organism>
<dbReference type="InterPro" id="IPR013760">
    <property type="entry name" value="Topo_IIA-like_dom_sf"/>
</dbReference>
<dbReference type="Proteomes" id="UP000604046">
    <property type="component" value="Unassembled WGS sequence"/>
</dbReference>
<keyword evidence="12" id="KW-1185">Reference proteome</keyword>
<dbReference type="InterPro" id="IPR018522">
    <property type="entry name" value="TopoIIA_CS"/>
</dbReference>
<evidence type="ECO:0000256" key="1">
    <source>
        <dbReference type="ARBA" id="ARBA00000185"/>
    </source>
</evidence>
<comment type="similarity">
    <text evidence="3">Belongs to the type II topoisomerase family.</text>
</comment>
<dbReference type="Pfam" id="PF16898">
    <property type="entry name" value="TOPRIM_C"/>
    <property type="match status" value="1"/>
</dbReference>
<accession>A0A812NR05</accession>
<dbReference type="PANTHER" id="PTHR10169">
    <property type="entry name" value="DNA TOPOISOMERASE/GYRASE"/>
    <property type="match status" value="1"/>
</dbReference>
<dbReference type="GO" id="GO:0005634">
    <property type="term" value="C:nucleus"/>
    <property type="evidence" value="ECO:0007669"/>
    <property type="project" value="TreeGrafter"/>
</dbReference>
<dbReference type="PROSITE" id="PS00177">
    <property type="entry name" value="TOPOISOMERASE_II"/>
    <property type="match status" value="1"/>
</dbReference>
<keyword evidence="6" id="KW-0067">ATP-binding</keyword>
<protein>
    <recommendedName>
        <fullName evidence="4">DNA topoisomerase (ATP-hydrolyzing)</fullName>
        <ecNumber evidence="4">5.6.2.2</ecNumber>
    </recommendedName>
</protein>
<evidence type="ECO:0000259" key="10">
    <source>
        <dbReference type="PROSITE" id="PS50880"/>
    </source>
</evidence>
<dbReference type="SUPFAM" id="SSF56719">
    <property type="entry name" value="Type II DNA topoisomerase"/>
    <property type="match status" value="1"/>
</dbReference>
<dbReference type="Gene3D" id="3.30.1490.30">
    <property type="match status" value="1"/>
</dbReference>
<proteinExistence type="inferred from homology"/>
<dbReference type="SMART" id="SM00433">
    <property type="entry name" value="TOP2c"/>
    <property type="match status" value="1"/>
</dbReference>
<evidence type="ECO:0000256" key="2">
    <source>
        <dbReference type="ARBA" id="ARBA00001946"/>
    </source>
</evidence>
<evidence type="ECO:0000256" key="7">
    <source>
        <dbReference type="ARBA" id="ARBA00023029"/>
    </source>
</evidence>
<evidence type="ECO:0000256" key="4">
    <source>
        <dbReference type="ARBA" id="ARBA00012895"/>
    </source>
</evidence>
<dbReference type="FunFam" id="3.30.1490.30:FF:000001">
    <property type="entry name" value="DNA topoisomerase 2"/>
    <property type="match status" value="1"/>
</dbReference>
<comment type="cofactor">
    <cofactor evidence="2">
        <name>Mg(2+)</name>
        <dbReference type="ChEBI" id="CHEBI:18420"/>
    </cofactor>
</comment>
<dbReference type="PROSITE" id="PS50880">
    <property type="entry name" value="TOPRIM"/>
    <property type="match status" value="1"/>
</dbReference>
<evidence type="ECO:0000256" key="3">
    <source>
        <dbReference type="ARBA" id="ARBA00011080"/>
    </source>
</evidence>
<keyword evidence="5" id="KW-0547">Nucleotide-binding</keyword>
<dbReference type="InterPro" id="IPR006171">
    <property type="entry name" value="TOPRIM_dom"/>
</dbReference>
<evidence type="ECO:0000313" key="11">
    <source>
        <dbReference type="EMBL" id="CAE7303609.1"/>
    </source>
</evidence>
<dbReference type="EMBL" id="CAJNDS010002069">
    <property type="protein sequence ID" value="CAE7303609.1"/>
    <property type="molecule type" value="Genomic_DNA"/>
</dbReference>
<dbReference type="InterPro" id="IPR001241">
    <property type="entry name" value="Topo_IIA"/>
</dbReference>
<evidence type="ECO:0000256" key="5">
    <source>
        <dbReference type="ARBA" id="ARBA00022741"/>
    </source>
</evidence>
<dbReference type="Pfam" id="PF01751">
    <property type="entry name" value="Toprim"/>
    <property type="match status" value="1"/>
</dbReference>
<dbReference type="EC" id="5.6.2.2" evidence="4"/>
<dbReference type="AlphaFoldDB" id="A0A812NR05"/>
<dbReference type="OrthoDB" id="276498at2759"/>
<reference evidence="11" key="1">
    <citation type="submission" date="2021-02" db="EMBL/GenBank/DDBJ databases">
        <authorList>
            <person name="Dougan E. K."/>
            <person name="Rhodes N."/>
            <person name="Thang M."/>
            <person name="Chan C."/>
        </authorList>
    </citation>
    <scope>NUCLEOTIDE SEQUENCE</scope>
</reference>
<feature type="domain" description="Toprim" evidence="10">
    <location>
        <begin position="67"/>
        <end position="189"/>
    </location>
</feature>
<dbReference type="GO" id="GO:0000819">
    <property type="term" value="P:sister chromatid segregation"/>
    <property type="evidence" value="ECO:0007669"/>
    <property type="project" value="TreeGrafter"/>
</dbReference>
<sequence>MLAAQRITAEARARLVSGWYPMLVDAGDSWGARFTSQDLGLQKRLFGIPKLEDEDANLAGTKRSRDCTLIITEGDSAKALAVAGLSIVGRDHYGVFPLRGKLRNVRELSEKQMMDNKEIEALMKIMALDASKKYQDASGLRYGSVMIMTDQDFDGSHIKGLVINFIQHWFPGLLQCEGFLREFVTPIVKVSKNDEVLTFFTVPEYEAWKRANDGGRGWAYKYYKGLGTSTSAEAREYFSDLERHELTFLSGEKDDDLIDMAFNTKKADARKEPRFGCEELGTCRVVLPNVL</sequence>
<comment type="caution">
    <text evidence="11">The sequence shown here is derived from an EMBL/GenBank/DDBJ whole genome shotgun (WGS) entry which is preliminary data.</text>
</comment>